<comment type="caution">
    <text evidence="1">The sequence shown here is derived from an EMBL/GenBank/DDBJ whole genome shotgun (WGS) entry which is preliminary data.</text>
</comment>
<keyword evidence="2" id="KW-1185">Reference proteome</keyword>
<protein>
    <submittedName>
        <fullName evidence="1">Uncharacterized protein</fullName>
    </submittedName>
</protein>
<gene>
    <name evidence="1" type="ORF">L6164_011298</name>
</gene>
<dbReference type="EMBL" id="CM039430">
    <property type="protein sequence ID" value="KAI4344021.1"/>
    <property type="molecule type" value="Genomic_DNA"/>
</dbReference>
<accession>A0ACB9P6R2</accession>
<name>A0ACB9P6R2_BAUVA</name>
<evidence type="ECO:0000313" key="1">
    <source>
        <dbReference type="EMBL" id="KAI4344021.1"/>
    </source>
</evidence>
<proteinExistence type="predicted"/>
<sequence length="280" mass="31677">MRFPFLTQDFLKAQFKVESILSANLAGKSSSCGARFGVRMEGSESEAMFDSLNLNPQLFINEVLNTVDDVVDDAFDFFYQEASTKLKTERTEASQDLRKGVDGIRNVIQSVLDKRLAIWEKYSLYHCFSVPQGFALPKSDESTEDGAMYQDALSDPDIDAELDIWRKKLAAVTKEFEMLNQELQALEKRSPSSVEYINEALQSYEQNSLHQLFQEVVANASELGTKIGRLNTSMIEETNEMKMKEAYKIENDLSAMDPTTGLSNAKFEDLQQFLAVMKSM</sequence>
<reference evidence="1 2" key="1">
    <citation type="journal article" date="2022" name="DNA Res.">
        <title>Chromosomal-level genome assembly of the orchid tree Bauhinia variegata (Leguminosae; Cercidoideae) supports the allotetraploid origin hypothesis of Bauhinia.</title>
        <authorList>
            <person name="Zhong Y."/>
            <person name="Chen Y."/>
            <person name="Zheng D."/>
            <person name="Pang J."/>
            <person name="Liu Y."/>
            <person name="Luo S."/>
            <person name="Meng S."/>
            <person name="Qian L."/>
            <person name="Wei D."/>
            <person name="Dai S."/>
            <person name="Zhou R."/>
        </authorList>
    </citation>
    <scope>NUCLEOTIDE SEQUENCE [LARGE SCALE GENOMIC DNA]</scope>
    <source>
        <strain evidence="1">BV-YZ2020</strain>
    </source>
</reference>
<organism evidence="1 2">
    <name type="scientific">Bauhinia variegata</name>
    <name type="common">Purple orchid tree</name>
    <name type="synonym">Phanera variegata</name>
    <dbReference type="NCBI Taxonomy" id="167791"/>
    <lineage>
        <taxon>Eukaryota</taxon>
        <taxon>Viridiplantae</taxon>
        <taxon>Streptophyta</taxon>
        <taxon>Embryophyta</taxon>
        <taxon>Tracheophyta</taxon>
        <taxon>Spermatophyta</taxon>
        <taxon>Magnoliopsida</taxon>
        <taxon>eudicotyledons</taxon>
        <taxon>Gunneridae</taxon>
        <taxon>Pentapetalae</taxon>
        <taxon>rosids</taxon>
        <taxon>fabids</taxon>
        <taxon>Fabales</taxon>
        <taxon>Fabaceae</taxon>
        <taxon>Cercidoideae</taxon>
        <taxon>Cercideae</taxon>
        <taxon>Bauhiniinae</taxon>
        <taxon>Bauhinia</taxon>
    </lineage>
</organism>
<evidence type="ECO:0000313" key="2">
    <source>
        <dbReference type="Proteomes" id="UP000828941"/>
    </source>
</evidence>
<dbReference type="Proteomes" id="UP000828941">
    <property type="component" value="Chromosome 5"/>
</dbReference>